<dbReference type="Proteomes" id="UP001630127">
    <property type="component" value="Unassembled WGS sequence"/>
</dbReference>
<comment type="caution">
    <text evidence="1">The sequence shown here is derived from an EMBL/GenBank/DDBJ whole genome shotgun (WGS) entry which is preliminary data.</text>
</comment>
<sequence>MDSFRYQKEVRALELDSIGGIKFLYKLSRVVEDEHELTKVPSRIRALIWNFSRDGLWFGLRSLEYIKDSMMSYLLCIYPCLKEPSLPRLMCTEFVTIFGPNLKFLVIADCDILKKFELSTIKLVSFSVQHFICYNLDSDKIRECARFIIV</sequence>
<reference evidence="1 2" key="1">
    <citation type="submission" date="2024-11" db="EMBL/GenBank/DDBJ databases">
        <title>A near-complete genome assembly of Cinchona calisaya.</title>
        <authorList>
            <person name="Lian D.C."/>
            <person name="Zhao X.W."/>
            <person name="Wei L."/>
        </authorList>
    </citation>
    <scope>NUCLEOTIDE SEQUENCE [LARGE SCALE GENOMIC DNA]</scope>
    <source>
        <tissue evidence="1">Nenye</tissue>
    </source>
</reference>
<protein>
    <submittedName>
        <fullName evidence="1">Uncharacterized protein</fullName>
    </submittedName>
</protein>
<organism evidence="1 2">
    <name type="scientific">Cinchona calisaya</name>
    <dbReference type="NCBI Taxonomy" id="153742"/>
    <lineage>
        <taxon>Eukaryota</taxon>
        <taxon>Viridiplantae</taxon>
        <taxon>Streptophyta</taxon>
        <taxon>Embryophyta</taxon>
        <taxon>Tracheophyta</taxon>
        <taxon>Spermatophyta</taxon>
        <taxon>Magnoliopsida</taxon>
        <taxon>eudicotyledons</taxon>
        <taxon>Gunneridae</taxon>
        <taxon>Pentapetalae</taxon>
        <taxon>asterids</taxon>
        <taxon>lamiids</taxon>
        <taxon>Gentianales</taxon>
        <taxon>Rubiaceae</taxon>
        <taxon>Cinchonoideae</taxon>
        <taxon>Cinchoneae</taxon>
        <taxon>Cinchona</taxon>
    </lineage>
</organism>
<keyword evidence="2" id="KW-1185">Reference proteome</keyword>
<evidence type="ECO:0000313" key="2">
    <source>
        <dbReference type="Proteomes" id="UP001630127"/>
    </source>
</evidence>
<dbReference type="EMBL" id="JBJUIK010000013">
    <property type="protein sequence ID" value="KAL3507790.1"/>
    <property type="molecule type" value="Genomic_DNA"/>
</dbReference>
<dbReference type="AlphaFoldDB" id="A0ABD2YP91"/>
<gene>
    <name evidence="1" type="ORF">ACH5RR_033172</name>
</gene>
<evidence type="ECO:0000313" key="1">
    <source>
        <dbReference type="EMBL" id="KAL3507790.1"/>
    </source>
</evidence>
<name>A0ABD2YP91_9GENT</name>
<proteinExistence type="predicted"/>
<accession>A0ABD2YP91</accession>